<name>A0A412YGK0_BACFG</name>
<proteinExistence type="predicted"/>
<accession>A0A412YGK0</accession>
<dbReference type="Proteomes" id="UP000286270">
    <property type="component" value="Unassembled WGS sequence"/>
</dbReference>
<reference evidence="1 2" key="1">
    <citation type="submission" date="2018-08" db="EMBL/GenBank/DDBJ databases">
        <title>A genome reference for cultivated species of the human gut microbiota.</title>
        <authorList>
            <person name="Zou Y."/>
            <person name="Xue W."/>
            <person name="Luo G."/>
        </authorList>
    </citation>
    <scope>NUCLEOTIDE SEQUENCE [LARGE SCALE GENOMIC DNA]</scope>
    <source>
        <strain evidence="1 2">AF14-26</strain>
    </source>
</reference>
<sequence length="66" mass="7627">MIANNINYDCIKQFFTQTITPDQLIEQLTDLLIDYAENCQGVGERTFVNNVSTISLLIYLLRDIQK</sequence>
<dbReference type="AlphaFoldDB" id="A0A412YGK0"/>
<gene>
    <name evidence="1" type="ORF">DWW08_06045</name>
</gene>
<comment type="caution">
    <text evidence="1">The sequence shown here is derived from an EMBL/GenBank/DDBJ whole genome shotgun (WGS) entry which is preliminary data.</text>
</comment>
<protein>
    <submittedName>
        <fullName evidence="1">Uncharacterized protein</fullName>
    </submittedName>
</protein>
<organism evidence="1 2">
    <name type="scientific">Bacteroides fragilis</name>
    <dbReference type="NCBI Taxonomy" id="817"/>
    <lineage>
        <taxon>Bacteria</taxon>
        <taxon>Pseudomonadati</taxon>
        <taxon>Bacteroidota</taxon>
        <taxon>Bacteroidia</taxon>
        <taxon>Bacteroidales</taxon>
        <taxon>Bacteroidaceae</taxon>
        <taxon>Bacteroides</taxon>
    </lineage>
</organism>
<evidence type="ECO:0000313" key="2">
    <source>
        <dbReference type="Proteomes" id="UP000286270"/>
    </source>
</evidence>
<evidence type="ECO:0000313" key="1">
    <source>
        <dbReference type="EMBL" id="RGV56541.1"/>
    </source>
</evidence>
<dbReference type="EMBL" id="QRZH01000004">
    <property type="protein sequence ID" value="RGV56541.1"/>
    <property type="molecule type" value="Genomic_DNA"/>
</dbReference>